<name>A0A0D0CD95_9AGAR</name>
<sequence length="147" mass="16823">MPSPLVLNPNNTLGPGFIRYNIVCIIFEISTMQTISYFISYRKDSLNLTILVSRTRPDEKPSYNMRNVYRLESSGMHECRPSTTSEKDHDSIRSTELIHQALALIACLANHWHNLRASRLVDGCSGLGWRCNRSNREELLHTSDLET</sequence>
<organism evidence="1 2">
    <name type="scientific">Collybiopsis luxurians FD-317 M1</name>
    <dbReference type="NCBI Taxonomy" id="944289"/>
    <lineage>
        <taxon>Eukaryota</taxon>
        <taxon>Fungi</taxon>
        <taxon>Dikarya</taxon>
        <taxon>Basidiomycota</taxon>
        <taxon>Agaricomycotina</taxon>
        <taxon>Agaricomycetes</taxon>
        <taxon>Agaricomycetidae</taxon>
        <taxon>Agaricales</taxon>
        <taxon>Marasmiineae</taxon>
        <taxon>Omphalotaceae</taxon>
        <taxon>Collybiopsis</taxon>
        <taxon>Collybiopsis luxurians</taxon>
    </lineage>
</organism>
<evidence type="ECO:0000313" key="2">
    <source>
        <dbReference type="Proteomes" id="UP000053593"/>
    </source>
</evidence>
<dbReference type="AlphaFoldDB" id="A0A0D0CD95"/>
<evidence type="ECO:0000313" key="1">
    <source>
        <dbReference type="EMBL" id="KIK55992.1"/>
    </source>
</evidence>
<dbReference type="EMBL" id="KN834801">
    <property type="protein sequence ID" value="KIK55992.1"/>
    <property type="molecule type" value="Genomic_DNA"/>
</dbReference>
<accession>A0A0D0CD95</accession>
<reference evidence="1 2" key="1">
    <citation type="submission" date="2014-04" db="EMBL/GenBank/DDBJ databases">
        <title>Evolutionary Origins and Diversification of the Mycorrhizal Mutualists.</title>
        <authorList>
            <consortium name="DOE Joint Genome Institute"/>
            <consortium name="Mycorrhizal Genomics Consortium"/>
            <person name="Kohler A."/>
            <person name="Kuo A."/>
            <person name="Nagy L.G."/>
            <person name="Floudas D."/>
            <person name="Copeland A."/>
            <person name="Barry K.W."/>
            <person name="Cichocki N."/>
            <person name="Veneault-Fourrey C."/>
            <person name="LaButti K."/>
            <person name="Lindquist E.A."/>
            <person name="Lipzen A."/>
            <person name="Lundell T."/>
            <person name="Morin E."/>
            <person name="Murat C."/>
            <person name="Riley R."/>
            <person name="Ohm R."/>
            <person name="Sun H."/>
            <person name="Tunlid A."/>
            <person name="Henrissat B."/>
            <person name="Grigoriev I.V."/>
            <person name="Hibbett D.S."/>
            <person name="Martin F."/>
        </authorList>
    </citation>
    <scope>NUCLEOTIDE SEQUENCE [LARGE SCALE GENOMIC DNA]</scope>
    <source>
        <strain evidence="1 2">FD-317 M1</strain>
    </source>
</reference>
<dbReference type="Proteomes" id="UP000053593">
    <property type="component" value="Unassembled WGS sequence"/>
</dbReference>
<gene>
    <name evidence="1" type="ORF">GYMLUDRAFT_62270</name>
</gene>
<keyword evidence="2" id="KW-1185">Reference proteome</keyword>
<dbReference type="HOGENOM" id="CLU_1768294_0_0_1"/>
<protein>
    <submittedName>
        <fullName evidence="1">Uncharacterized protein</fullName>
    </submittedName>
</protein>
<proteinExistence type="predicted"/>